<feature type="transmembrane region" description="Helical" evidence="7">
    <location>
        <begin position="485"/>
        <end position="503"/>
    </location>
</feature>
<feature type="transmembrane region" description="Helical" evidence="7">
    <location>
        <begin position="43"/>
        <end position="66"/>
    </location>
</feature>
<feature type="transmembrane region" description="Helical" evidence="7">
    <location>
        <begin position="291"/>
        <end position="313"/>
    </location>
</feature>
<dbReference type="PRINTS" id="PR01437">
    <property type="entry name" value="NUOXDRDTASE4"/>
</dbReference>
<dbReference type="EMBL" id="JAAGMR010000226">
    <property type="protein sequence ID" value="NEB94027.1"/>
    <property type="molecule type" value="Genomic_DNA"/>
</dbReference>
<gene>
    <name evidence="9" type="ORF">G3I21_20450</name>
</gene>
<dbReference type="GO" id="GO:0016020">
    <property type="term" value="C:membrane"/>
    <property type="evidence" value="ECO:0007669"/>
    <property type="project" value="UniProtKB-SubCell"/>
</dbReference>
<dbReference type="GO" id="GO:0008137">
    <property type="term" value="F:NADH dehydrogenase (ubiquinone) activity"/>
    <property type="evidence" value="ECO:0007669"/>
    <property type="project" value="InterPro"/>
</dbReference>
<evidence type="ECO:0000313" key="9">
    <source>
        <dbReference type="EMBL" id="NEB94027.1"/>
    </source>
</evidence>
<evidence type="ECO:0000256" key="4">
    <source>
        <dbReference type="ARBA" id="ARBA00022989"/>
    </source>
</evidence>
<feature type="transmembrane region" description="Helical" evidence="7">
    <location>
        <begin position="222"/>
        <end position="240"/>
    </location>
</feature>
<dbReference type="PANTHER" id="PTHR43507:SF1">
    <property type="entry name" value="NADH-UBIQUINONE OXIDOREDUCTASE CHAIN 4"/>
    <property type="match status" value="1"/>
</dbReference>
<evidence type="ECO:0000259" key="8">
    <source>
        <dbReference type="Pfam" id="PF00361"/>
    </source>
</evidence>
<dbReference type="NCBIfam" id="TIGR01972">
    <property type="entry name" value="NDH_I_M"/>
    <property type="match status" value="1"/>
</dbReference>
<feature type="domain" description="NADH:quinone oxidoreductase/Mrp antiporter transmembrane" evidence="8">
    <location>
        <begin position="148"/>
        <end position="434"/>
    </location>
</feature>
<name>A0A7K3QVT9_9ACTN</name>
<dbReference type="InterPro" id="IPR010227">
    <property type="entry name" value="NADH_Q_OxRdtase_chainM/4"/>
</dbReference>
<dbReference type="GO" id="GO:0012505">
    <property type="term" value="C:endomembrane system"/>
    <property type="evidence" value="ECO:0007669"/>
    <property type="project" value="UniProtKB-SubCell"/>
</dbReference>
<dbReference type="AlphaFoldDB" id="A0A7K3QVT9"/>
<dbReference type="Pfam" id="PF00361">
    <property type="entry name" value="Proton_antipo_M"/>
    <property type="match status" value="1"/>
</dbReference>
<feature type="transmembrane region" description="Helical" evidence="7">
    <location>
        <begin position="99"/>
        <end position="118"/>
    </location>
</feature>
<evidence type="ECO:0000256" key="2">
    <source>
        <dbReference type="ARBA" id="ARBA00009025"/>
    </source>
</evidence>
<organism evidence="9 10">
    <name type="scientific">Streptomyces bauhiniae</name>
    <dbReference type="NCBI Taxonomy" id="2340725"/>
    <lineage>
        <taxon>Bacteria</taxon>
        <taxon>Bacillati</taxon>
        <taxon>Actinomycetota</taxon>
        <taxon>Actinomycetes</taxon>
        <taxon>Kitasatosporales</taxon>
        <taxon>Streptomycetaceae</taxon>
        <taxon>Streptomyces</taxon>
    </lineage>
</organism>
<comment type="similarity">
    <text evidence="2">Belongs to the complex I subunit 4 family.</text>
</comment>
<evidence type="ECO:0000256" key="1">
    <source>
        <dbReference type="ARBA" id="ARBA00004127"/>
    </source>
</evidence>
<feature type="transmembrane region" description="Helical" evidence="7">
    <location>
        <begin position="351"/>
        <end position="373"/>
    </location>
</feature>
<sequence length="524" mass="54648">MIGISESVMQFLLAFVVAVPLLGAAAALLPAPPGLKGKSPDQAVLRHGVTVTGVVLIAAIVLALGFDHDHPSKMQATTDISWIPALQVRIHLGIDGISLPLLLLTALLTFLCALYSYFKPPAGPSPKAFTALVLLLEGGTLASFAVLDLVLFFLAFETVLIPMYFLIARWGGEGRTRAAWKFILYTLLGSVIMLLGLLLIGIKAGTFDMVALATDNGRSLTTSVQVIAVLAIGIGLAVKAPMWPLHSWLPDAHTAAPTVGSVLLAGVLLKMGTYGFVRILLPVAPDGFRVFAPYLAAFAVVGIIYGSLACLSLARRGAKGDLKRLIAYSSVGHMGFVLLGISTMTPTGVNGALFANIAHGLITGLLFFLVGALKDRTGSTDLDTLAAHSGGALYGRAPRLGGLLAFGAVASLGLPGLAGFWGEMLALFGAFQPAAGLSRAAYLVFLAIGALGTLLTAAYLLVVVRRVCMGDPRQDLPELADVRGYEFAAWAPLVVLTVLAGLWPRALLGLSDPAVQQLLAGGTR</sequence>
<dbReference type="InterPro" id="IPR001750">
    <property type="entry name" value="ND/Mrp_TM"/>
</dbReference>
<dbReference type="Proteomes" id="UP000470520">
    <property type="component" value="Unassembled WGS sequence"/>
</dbReference>
<dbReference type="GO" id="GO:0003954">
    <property type="term" value="F:NADH dehydrogenase activity"/>
    <property type="evidence" value="ECO:0007669"/>
    <property type="project" value="TreeGrafter"/>
</dbReference>
<proteinExistence type="inferred from homology"/>
<feature type="transmembrane region" description="Helical" evidence="7">
    <location>
        <begin position="252"/>
        <end position="271"/>
    </location>
</feature>
<comment type="subcellular location">
    <subcellularLocation>
        <location evidence="1">Endomembrane system</location>
        <topology evidence="1">Multi-pass membrane protein</topology>
    </subcellularLocation>
    <subcellularLocation>
        <location evidence="6">Membrane</location>
        <topology evidence="6">Multi-pass membrane protein</topology>
    </subcellularLocation>
</comment>
<keyword evidence="5 7" id="KW-0472">Membrane</keyword>
<evidence type="ECO:0000256" key="6">
    <source>
        <dbReference type="RuleBase" id="RU000320"/>
    </source>
</evidence>
<reference evidence="9 10" key="1">
    <citation type="submission" date="2020-01" db="EMBL/GenBank/DDBJ databases">
        <title>Insect and environment-associated Actinomycetes.</title>
        <authorList>
            <person name="Currrie C."/>
            <person name="Chevrette M."/>
            <person name="Carlson C."/>
            <person name="Stubbendieck R."/>
            <person name="Wendt-Pienkowski E."/>
        </authorList>
    </citation>
    <scope>NUCLEOTIDE SEQUENCE [LARGE SCALE GENOMIC DNA]</scope>
    <source>
        <strain evidence="9 10">SID7754</strain>
    </source>
</reference>
<protein>
    <submittedName>
        <fullName evidence="9">NADH-quinone oxidoreductase subunit M</fullName>
    </submittedName>
</protein>
<evidence type="ECO:0000256" key="3">
    <source>
        <dbReference type="ARBA" id="ARBA00022692"/>
    </source>
</evidence>
<dbReference type="GO" id="GO:0048039">
    <property type="term" value="F:ubiquinone binding"/>
    <property type="evidence" value="ECO:0007669"/>
    <property type="project" value="TreeGrafter"/>
</dbReference>
<evidence type="ECO:0000256" key="5">
    <source>
        <dbReference type="ARBA" id="ARBA00023136"/>
    </source>
</evidence>
<feature type="transmembrane region" description="Helical" evidence="7">
    <location>
        <begin position="325"/>
        <end position="345"/>
    </location>
</feature>
<evidence type="ECO:0000313" key="10">
    <source>
        <dbReference type="Proteomes" id="UP000470520"/>
    </source>
</evidence>
<feature type="transmembrane region" description="Helical" evidence="7">
    <location>
        <begin position="441"/>
        <end position="464"/>
    </location>
</feature>
<feature type="transmembrane region" description="Helical" evidence="7">
    <location>
        <begin position="138"/>
        <end position="167"/>
    </location>
</feature>
<dbReference type="GO" id="GO:0015990">
    <property type="term" value="P:electron transport coupled proton transport"/>
    <property type="evidence" value="ECO:0007669"/>
    <property type="project" value="TreeGrafter"/>
</dbReference>
<dbReference type="RefSeq" id="WP_164190690.1">
    <property type="nucleotide sequence ID" value="NZ_JAAGMR010000226.1"/>
</dbReference>
<feature type="transmembrane region" description="Helical" evidence="7">
    <location>
        <begin position="400"/>
        <end position="421"/>
    </location>
</feature>
<accession>A0A7K3QVT9</accession>
<dbReference type="GO" id="GO:0042773">
    <property type="term" value="P:ATP synthesis coupled electron transport"/>
    <property type="evidence" value="ECO:0007669"/>
    <property type="project" value="InterPro"/>
</dbReference>
<dbReference type="InterPro" id="IPR003918">
    <property type="entry name" value="NADH_UbQ_OxRdtase"/>
</dbReference>
<dbReference type="PANTHER" id="PTHR43507">
    <property type="entry name" value="NADH-UBIQUINONE OXIDOREDUCTASE CHAIN 4"/>
    <property type="match status" value="1"/>
</dbReference>
<keyword evidence="4 7" id="KW-1133">Transmembrane helix</keyword>
<comment type="caution">
    <text evidence="9">The sequence shown here is derived from an EMBL/GenBank/DDBJ whole genome shotgun (WGS) entry which is preliminary data.</text>
</comment>
<keyword evidence="3 6" id="KW-0812">Transmembrane</keyword>
<feature type="transmembrane region" description="Helical" evidence="7">
    <location>
        <begin position="179"/>
        <end position="202"/>
    </location>
</feature>
<evidence type="ECO:0000256" key="7">
    <source>
        <dbReference type="SAM" id="Phobius"/>
    </source>
</evidence>